<dbReference type="GO" id="GO:0016020">
    <property type="term" value="C:membrane"/>
    <property type="evidence" value="ECO:0007669"/>
    <property type="project" value="UniProtKB-SubCell"/>
</dbReference>
<dbReference type="GO" id="GO:0007219">
    <property type="term" value="P:Notch signaling pathway"/>
    <property type="evidence" value="ECO:0007669"/>
    <property type="project" value="UniProtKB-KW"/>
</dbReference>
<evidence type="ECO:0000256" key="1">
    <source>
        <dbReference type="ARBA" id="ARBA00004141"/>
    </source>
</evidence>
<keyword evidence="5 8" id="KW-1133">Transmembrane helix</keyword>
<keyword evidence="10" id="KW-1185">Reference proteome</keyword>
<organism evidence="9 10">
    <name type="scientific">Seminavis robusta</name>
    <dbReference type="NCBI Taxonomy" id="568900"/>
    <lineage>
        <taxon>Eukaryota</taxon>
        <taxon>Sar</taxon>
        <taxon>Stramenopiles</taxon>
        <taxon>Ochrophyta</taxon>
        <taxon>Bacillariophyta</taxon>
        <taxon>Bacillariophyceae</taxon>
        <taxon>Bacillariophycidae</taxon>
        <taxon>Naviculales</taxon>
        <taxon>Naviculaceae</taxon>
        <taxon>Seminavis</taxon>
    </lineage>
</organism>
<dbReference type="GO" id="GO:0016485">
    <property type="term" value="P:protein processing"/>
    <property type="evidence" value="ECO:0007669"/>
    <property type="project" value="InterPro"/>
</dbReference>
<feature type="transmembrane region" description="Helical" evidence="8">
    <location>
        <begin position="234"/>
        <end position="255"/>
    </location>
</feature>
<keyword evidence="3 8" id="KW-0812">Transmembrane</keyword>
<evidence type="ECO:0000256" key="3">
    <source>
        <dbReference type="ARBA" id="ARBA00022692"/>
    </source>
</evidence>
<feature type="transmembrane region" description="Helical" evidence="8">
    <location>
        <begin position="68"/>
        <end position="87"/>
    </location>
</feature>
<evidence type="ECO:0000256" key="4">
    <source>
        <dbReference type="ARBA" id="ARBA00022976"/>
    </source>
</evidence>
<feature type="transmembrane region" description="Helical" evidence="8">
    <location>
        <begin position="32"/>
        <end position="56"/>
    </location>
</feature>
<dbReference type="Pfam" id="PF06105">
    <property type="entry name" value="Aph-1"/>
    <property type="match status" value="1"/>
</dbReference>
<keyword evidence="4" id="KW-0914">Notch signaling pathway</keyword>
<protein>
    <submittedName>
        <fullName evidence="9">Aph-1 protein</fullName>
    </submittedName>
</protein>
<feature type="transmembrane region" description="Helical" evidence="8">
    <location>
        <begin position="6"/>
        <end position="25"/>
    </location>
</feature>
<dbReference type="PANTHER" id="PTHR12889">
    <property type="entry name" value="GAMMA-SECRETASE SUBUNIT APH-1"/>
    <property type="match status" value="1"/>
</dbReference>
<feature type="region of interest" description="Disordered" evidence="7">
    <location>
        <begin position="292"/>
        <end position="316"/>
    </location>
</feature>
<evidence type="ECO:0000256" key="2">
    <source>
        <dbReference type="ARBA" id="ARBA00005577"/>
    </source>
</evidence>
<feature type="transmembrane region" description="Helical" evidence="8">
    <location>
        <begin position="135"/>
        <end position="157"/>
    </location>
</feature>
<reference evidence="9" key="1">
    <citation type="submission" date="2020-06" db="EMBL/GenBank/DDBJ databases">
        <authorList>
            <consortium name="Plant Systems Biology data submission"/>
        </authorList>
    </citation>
    <scope>NUCLEOTIDE SEQUENCE</scope>
    <source>
        <strain evidence="9">D6</strain>
    </source>
</reference>
<dbReference type="EMBL" id="CAICTM010000142">
    <property type="protein sequence ID" value="CAB9502686.1"/>
    <property type="molecule type" value="Genomic_DNA"/>
</dbReference>
<evidence type="ECO:0000256" key="6">
    <source>
        <dbReference type="ARBA" id="ARBA00023136"/>
    </source>
</evidence>
<evidence type="ECO:0000256" key="8">
    <source>
        <dbReference type="SAM" id="Phobius"/>
    </source>
</evidence>
<sequence length="316" mass="34908">MTSFPLLLGCALVAFGPFMSLFFLVVYQKSQLVIIVTTSAFFFLVSALAGSFVWWLFAAVGLDDLVSLLLPGVLSQFIFRCCFVALYHKVEKVVRLCIEQEDARGQSGTNQDLEEYDENWTAAAKLRLQINDASCGVAAGVGFGGMHAIMLYGTLLASESGNVGVLYQESCPDIPSLAQSAVYALCFSIMDIFWMLLTFFGMRRRLLYHRGREFEDNIRGFGSYFGNSRSGGNLALMFVLLSHLGSSIVTVASFFEKGCYVTIPSLVGITLFTAYTFWAGTARIYMPPENSDQSISRTASRVEADQAPVPRRTRMD</sequence>
<comment type="similarity">
    <text evidence="2">Belongs to the APH-1 family.</text>
</comment>
<feature type="transmembrane region" description="Helical" evidence="8">
    <location>
        <begin position="261"/>
        <end position="278"/>
    </location>
</feature>
<evidence type="ECO:0000313" key="10">
    <source>
        <dbReference type="Proteomes" id="UP001153069"/>
    </source>
</evidence>
<comment type="subcellular location">
    <subcellularLocation>
        <location evidence="1">Membrane</location>
        <topology evidence="1">Multi-pass membrane protein</topology>
    </subcellularLocation>
</comment>
<proteinExistence type="inferred from homology"/>
<dbReference type="Proteomes" id="UP001153069">
    <property type="component" value="Unassembled WGS sequence"/>
</dbReference>
<comment type="caution">
    <text evidence="9">The sequence shown here is derived from an EMBL/GenBank/DDBJ whole genome shotgun (WGS) entry which is preliminary data.</text>
</comment>
<gene>
    <name evidence="9" type="ORF">SEMRO_143_G066600.1</name>
</gene>
<evidence type="ECO:0000256" key="5">
    <source>
        <dbReference type="ARBA" id="ARBA00022989"/>
    </source>
</evidence>
<name>A0A9N8DID8_9STRA</name>
<keyword evidence="6 8" id="KW-0472">Membrane</keyword>
<dbReference type="InterPro" id="IPR009294">
    <property type="entry name" value="Aph-1"/>
</dbReference>
<accession>A0A9N8DID8</accession>
<dbReference type="OrthoDB" id="6507463at2759"/>
<feature type="transmembrane region" description="Helical" evidence="8">
    <location>
        <begin position="177"/>
        <end position="202"/>
    </location>
</feature>
<dbReference type="AlphaFoldDB" id="A0A9N8DID8"/>
<evidence type="ECO:0000313" key="9">
    <source>
        <dbReference type="EMBL" id="CAB9502686.1"/>
    </source>
</evidence>
<evidence type="ECO:0000256" key="7">
    <source>
        <dbReference type="SAM" id="MobiDB-lite"/>
    </source>
</evidence>